<sequence length="343" mass="39291">MPDLKQRKALGLMSFPLPETLHTRDGRPRRLGVELEFAGLELAQISGLVQECYGGTIHDDDPFVHRVEETPWGPFIIEIDASVLKDRGYAEYLNRIGIRLDSDLTRGRVEDFLAKAAATVVPMEIVTPPIPLTDLHRLEDLRAALQRMQARGTRASWVYAFGLHLNPEMSECTADNALAHLRAFLLLYDWLHVKGEIDWTRRLTPYIDPFPVPYRLMVIDPDYAPDCDQLVDDYLQYNTTRNRALDMLPIFRELVGDRAVAGLGESAHLVKSRPAFHYRLPNCRIDEPGWTLAGEYRGWVTVEWLAARPQVMKELADRLLHHPRPWVRGIDERWADICAEVLP</sequence>
<dbReference type="AlphaFoldDB" id="A0AAE3G6C9"/>
<dbReference type="RefSeq" id="WP_253483210.1">
    <property type="nucleotide sequence ID" value="NZ_JALJXV010000010.1"/>
</dbReference>
<evidence type="ECO:0008006" key="3">
    <source>
        <dbReference type="Google" id="ProtNLM"/>
    </source>
</evidence>
<accession>A0AAE3G6C9</accession>
<dbReference type="Pfam" id="PF12224">
    <property type="entry name" value="Amidoligase_2"/>
    <property type="match status" value="1"/>
</dbReference>
<proteinExistence type="predicted"/>
<gene>
    <name evidence="1" type="ORF">J2T57_003761</name>
</gene>
<reference evidence="1" key="1">
    <citation type="submission" date="2022-03" db="EMBL/GenBank/DDBJ databases">
        <title>Genomic Encyclopedia of Type Strains, Phase III (KMG-III): the genomes of soil and plant-associated and newly described type strains.</title>
        <authorList>
            <person name="Whitman W."/>
        </authorList>
    </citation>
    <scope>NUCLEOTIDE SEQUENCE</scope>
    <source>
        <strain evidence="1">ANL 6-2</strain>
    </source>
</reference>
<dbReference type="EMBL" id="JALJXV010000010">
    <property type="protein sequence ID" value="MCP1676590.1"/>
    <property type="molecule type" value="Genomic_DNA"/>
</dbReference>
<dbReference type="InterPro" id="IPR022025">
    <property type="entry name" value="Amidoligase_2"/>
</dbReference>
<keyword evidence="2" id="KW-1185">Reference proteome</keyword>
<comment type="caution">
    <text evidence="1">The sequence shown here is derived from an EMBL/GenBank/DDBJ whole genome shotgun (WGS) entry which is preliminary data.</text>
</comment>
<organism evidence="1 2">
    <name type="scientific">Natronocella acetinitrilica</name>
    <dbReference type="NCBI Taxonomy" id="414046"/>
    <lineage>
        <taxon>Bacteria</taxon>
        <taxon>Pseudomonadati</taxon>
        <taxon>Pseudomonadota</taxon>
        <taxon>Gammaproteobacteria</taxon>
        <taxon>Chromatiales</taxon>
        <taxon>Ectothiorhodospiraceae</taxon>
        <taxon>Natronocella</taxon>
    </lineage>
</organism>
<evidence type="ECO:0000313" key="1">
    <source>
        <dbReference type="EMBL" id="MCP1676590.1"/>
    </source>
</evidence>
<evidence type="ECO:0000313" key="2">
    <source>
        <dbReference type="Proteomes" id="UP001205843"/>
    </source>
</evidence>
<dbReference type="Proteomes" id="UP001205843">
    <property type="component" value="Unassembled WGS sequence"/>
</dbReference>
<name>A0AAE3G6C9_9GAMM</name>
<protein>
    <recommendedName>
        <fullName evidence="3">Amidoligase enzyme</fullName>
    </recommendedName>
</protein>